<comment type="caution">
    <text evidence="1">The sequence shown here is derived from an EMBL/GenBank/DDBJ whole genome shotgun (WGS) entry which is preliminary data.</text>
</comment>
<evidence type="ECO:0008006" key="3">
    <source>
        <dbReference type="Google" id="ProtNLM"/>
    </source>
</evidence>
<dbReference type="PROSITE" id="PS51257">
    <property type="entry name" value="PROKAR_LIPOPROTEIN"/>
    <property type="match status" value="1"/>
</dbReference>
<proteinExistence type="predicted"/>
<name>A0ABT8MAH0_9EURY</name>
<reference evidence="1" key="1">
    <citation type="submission" date="2019-05" db="EMBL/GenBank/DDBJ databases">
        <title>Methanoculleus sp. FWC-SCC1, a methanogenic archaeon isolated from deep marine cold seep.</title>
        <authorList>
            <person name="Chen Y.-W."/>
            <person name="Chen S.-C."/>
            <person name="Teng N.-H."/>
            <person name="Lai M.-C."/>
        </authorList>
    </citation>
    <scope>NUCLEOTIDE SEQUENCE</scope>
    <source>
        <strain evidence="1">FWC-SCC1</strain>
    </source>
</reference>
<dbReference type="RefSeq" id="WP_301664060.1">
    <property type="nucleotide sequence ID" value="NZ_VCYH01000005.1"/>
</dbReference>
<accession>A0ABT8MAH0</accession>
<sequence>MVKRLILVILLMIMAAAVLVTGCVSPAGNETPTVTPTETIPAETTSVMTPEATPMETIPAETTTAAVGVPGY</sequence>
<dbReference type="Proteomes" id="UP001168338">
    <property type="component" value="Unassembled WGS sequence"/>
</dbReference>
<evidence type="ECO:0000313" key="1">
    <source>
        <dbReference type="EMBL" id="MDN7024933.1"/>
    </source>
</evidence>
<dbReference type="EMBL" id="VCYH01000005">
    <property type="protein sequence ID" value="MDN7024933.1"/>
    <property type="molecule type" value="Genomic_DNA"/>
</dbReference>
<gene>
    <name evidence="1" type="ORF">FGU65_08540</name>
</gene>
<keyword evidence="2" id="KW-1185">Reference proteome</keyword>
<organism evidence="1 2">
    <name type="scientific">Methanoculleus frigidifontis</name>
    <dbReference type="NCBI Taxonomy" id="2584085"/>
    <lineage>
        <taxon>Archaea</taxon>
        <taxon>Methanobacteriati</taxon>
        <taxon>Methanobacteriota</taxon>
        <taxon>Stenosarchaea group</taxon>
        <taxon>Methanomicrobia</taxon>
        <taxon>Methanomicrobiales</taxon>
        <taxon>Methanomicrobiaceae</taxon>
        <taxon>Methanoculleus</taxon>
    </lineage>
</organism>
<protein>
    <recommendedName>
        <fullName evidence="3">ABC transporter substrate-binding protein</fullName>
    </recommendedName>
</protein>
<evidence type="ECO:0000313" key="2">
    <source>
        <dbReference type="Proteomes" id="UP001168338"/>
    </source>
</evidence>